<dbReference type="PANTHER" id="PTHR34481:SF9">
    <property type="entry name" value="19 KDA GLOBULIN"/>
    <property type="match status" value="1"/>
</dbReference>
<evidence type="ECO:0000313" key="6">
    <source>
        <dbReference type="Proteomes" id="UP001161247"/>
    </source>
</evidence>
<dbReference type="SUPFAM" id="SSF47699">
    <property type="entry name" value="Bifunctional inhibitor/lipid-transfer protein/seed storage 2S albumin"/>
    <property type="match status" value="1"/>
</dbReference>
<feature type="chain" id="PRO_5043393148" evidence="3">
    <location>
        <begin position="24"/>
        <end position="127"/>
    </location>
</feature>
<evidence type="ECO:0000313" key="5">
    <source>
        <dbReference type="EMBL" id="CAI9102623.1"/>
    </source>
</evidence>
<evidence type="ECO:0000256" key="2">
    <source>
        <dbReference type="ARBA" id="ARBA00022525"/>
    </source>
</evidence>
<accession>A0AAV1D4V1</accession>
<keyword evidence="3" id="KW-0732">Signal</keyword>
<comment type="subcellular location">
    <subcellularLocation>
        <location evidence="1">Secreted</location>
    </subcellularLocation>
</comment>
<sequence>MKKSDFFAAMMVVVFFLSGLAQAASQRDGGGKCQREVEAQLDRIRGCTGYLTYSEGRGGWREGQRNLDACCQGIRTVSEECRCAAARQAEWMITADWAKGEIRERMRKTANNLPQKCKVPPYQCNVY</sequence>
<dbReference type="InterPro" id="IPR036312">
    <property type="entry name" value="Bifun_inhib/LTP/seed_sf"/>
</dbReference>
<dbReference type="Pfam" id="PF00234">
    <property type="entry name" value="Tryp_alpha_amyl"/>
    <property type="match status" value="1"/>
</dbReference>
<dbReference type="Proteomes" id="UP001161247">
    <property type="component" value="Chromosome 4"/>
</dbReference>
<dbReference type="PANTHER" id="PTHR34481">
    <property type="entry name" value="TRYPSIN/FACTOR XIIA INHIBITOR-RELATED"/>
    <property type="match status" value="1"/>
</dbReference>
<gene>
    <name evidence="5" type="ORF">OLC1_LOCUS11942</name>
</gene>
<feature type="domain" description="Bifunctional inhibitor/plant lipid transfer protein/seed storage helical" evidence="4">
    <location>
        <begin position="33"/>
        <end position="124"/>
    </location>
</feature>
<keyword evidence="6" id="KW-1185">Reference proteome</keyword>
<keyword evidence="2" id="KW-0964">Secreted</keyword>
<dbReference type="InterPro" id="IPR016140">
    <property type="entry name" value="Bifunc_inhib/LTP/seed_store"/>
</dbReference>
<feature type="signal peptide" evidence="3">
    <location>
        <begin position="1"/>
        <end position="23"/>
    </location>
</feature>
<evidence type="ECO:0000256" key="1">
    <source>
        <dbReference type="ARBA" id="ARBA00004613"/>
    </source>
</evidence>
<organism evidence="5 6">
    <name type="scientific">Oldenlandia corymbosa var. corymbosa</name>
    <dbReference type="NCBI Taxonomy" id="529605"/>
    <lineage>
        <taxon>Eukaryota</taxon>
        <taxon>Viridiplantae</taxon>
        <taxon>Streptophyta</taxon>
        <taxon>Embryophyta</taxon>
        <taxon>Tracheophyta</taxon>
        <taxon>Spermatophyta</taxon>
        <taxon>Magnoliopsida</taxon>
        <taxon>eudicotyledons</taxon>
        <taxon>Gunneridae</taxon>
        <taxon>Pentapetalae</taxon>
        <taxon>asterids</taxon>
        <taxon>lamiids</taxon>
        <taxon>Gentianales</taxon>
        <taxon>Rubiaceae</taxon>
        <taxon>Rubioideae</taxon>
        <taxon>Spermacoceae</taxon>
        <taxon>Hedyotis-Oldenlandia complex</taxon>
        <taxon>Oldenlandia</taxon>
    </lineage>
</organism>
<dbReference type="AlphaFoldDB" id="A0AAV1D4V1"/>
<reference evidence="5" key="1">
    <citation type="submission" date="2023-03" db="EMBL/GenBank/DDBJ databases">
        <authorList>
            <person name="Julca I."/>
        </authorList>
    </citation>
    <scope>NUCLEOTIDE SEQUENCE</scope>
</reference>
<dbReference type="GO" id="GO:0005576">
    <property type="term" value="C:extracellular region"/>
    <property type="evidence" value="ECO:0007669"/>
    <property type="project" value="UniProtKB-SubCell"/>
</dbReference>
<name>A0AAV1D4V1_OLDCO</name>
<proteinExistence type="predicted"/>
<dbReference type="Gene3D" id="1.10.110.10">
    <property type="entry name" value="Plant lipid-transfer and hydrophobic proteins"/>
    <property type="match status" value="1"/>
</dbReference>
<dbReference type="SMART" id="SM00499">
    <property type="entry name" value="AAI"/>
    <property type="match status" value="1"/>
</dbReference>
<dbReference type="EMBL" id="OX459121">
    <property type="protein sequence ID" value="CAI9102623.1"/>
    <property type="molecule type" value="Genomic_DNA"/>
</dbReference>
<evidence type="ECO:0000259" key="4">
    <source>
        <dbReference type="SMART" id="SM00499"/>
    </source>
</evidence>
<protein>
    <submittedName>
        <fullName evidence="5">OLC1v1000920C1</fullName>
    </submittedName>
</protein>
<evidence type="ECO:0000256" key="3">
    <source>
        <dbReference type="SAM" id="SignalP"/>
    </source>
</evidence>